<proteinExistence type="predicted"/>
<protein>
    <submittedName>
        <fullName evidence="1">Methylase</fullName>
    </submittedName>
</protein>
<keyword evidence="2" id="KW-1185">Reference proteome</keyword>
<dbReference type="AlphaFoldDB" id="A0A1D8K5M1"/>
<dbReference type="PANTHER" id="PTHR20974">
    <property type="entry name" value="UPF0585 PROTEIN CG18661"/>
    <property type="match status" value="1"/>
</dbReference>
<dbReference type="GO" id="GO:0008168">
    <property type="term" value="F:methyltransferase activity"/>
    <property type="evidence" value="ECO:0007669"/>
    <property type="project" value="UniProtKB-KW"/>
</dbReference>
<dbReference type="InterPro" id="IPR029063">
    <property type="entry name" value="SAM-dependent_MTases_sf"/>
</dbReference>
<dbReference type="SUPFAM" id="SSF53335">
    <property type="entry name" value="S-adenosyl-L-methionine-dependent methyltransferases"/>
    <property type="match status" value="1"/>
</dbReference>
<accession>A0A1D8K5M1</accession>
<reference evidence="1 2" key="1">
    <citation type="submission" date="2016-09" db="EMBL/GenBank/DDBJ databases">
        <title>Acidihalobacter prosperus V6 (DSM14174).</title>
        <authorList>
            <person name="Khaleque H.N."/>
            <person name="Ramsay J.P."/>
            <person name="Murphy R.J.T."/>
            <person name="Kaksonen A.H."/>
            <person name="Boxall N.J."/>
            <person name="Watkin E.L.J."/>
        </authorList>
    </citation>
    <scope>NUCLEOTIDE SEQUENCE [LARGE SCALE GENOMIC DNA]</scope>
    <source>
        <strain evidence="1 2">V6</strain>
    </source>
</reference>
<dbReference type="InterPro" id="IPR010342">
    <property type="entry name" value="DUF938"/>
</dbReference>
<dbReference type="EMBL" id="CP017448">
    <property type="protein sequence ID" value="AOV16245.1"/>
    <property type="molecule type" value="Genomic_DNA"/>
</dbReference>
<organism evidence="1 2">
    <name type="scientific">Acidihalobacter aeolianus</name>
    <dbReference type="NCBI Taxonomy" id="2792603"/>
    <lineage>
        <taxon>Bacteria</taxon>
        <taxon>Pseudomonadati</taxon>
        <taxon>Pseudomonadota</taxon>
        <taxon>Gammaproteobacteria</taxon>
        <taxon>Chromatiales</taxon>
        <taxon>Ectothiorhodospiraceae</taxon>
        <taxon>Acidihalobacter</taxon>
    </lineage>
</organism>
<dbReference type="Proteomes" id="UP000095342">
    <property type="component" value="Chromosome"/>
</dbReference>
<dbReference type="PANTHER" id="PTHR20974:SF0">
    <property type="entry name" value="UPF0585 PROTEIN CG18661"/>
    <property type="match status" value="1"/>
</dbReference>
<gene>
    <name evidence="1" type="ORF">BJI67_03410</name>
</gene>
<dbReference type="GO" id="GO:0032259">
    <property type="term" value="P:methylation"/>
    <property type="evidence" value="ECO:0007669"/>
    <property type="project" value="UniProtKB-KW"/>
</dbReference>
<sequence length="202" mass="22227">MPTGKPYAESSEQNRDPILTVLRGFFDAPGRVLEIGSGTGQHAVYFSAELPHLSWQPSEVADNLPGIHAWRDEAGLDNVLAPLELDVRRRPWPVEAAAYEYAYSANTAHIMSWPAVCEFIAGVGEALAPGGRFALYGPFNYGGRFTSESNARFDAWLKGRDPQSGVRDFEAIRELATDAGLELAEDVTMPANNRVLCWVKRC</sequence>
<dbReference type="Gene3D" id="3.40.50.150">
    <property type="entry name" value="Vaccinia Virus protein VP39"/>
    <property type="match status" value="1"/>
</dbReference>
<dbReference type="RefSeq" id="WP_070071839.1">
    <property type="nucleotide sequence ID" value="NZ_CP017448.1"/>
</dbReference>
<keyword evidence="1" id="KW-0489">Methyltransferase</keyword>
<dbReference type="KEGG" id="aaeo:BJI67_03410"/>
<keyword evidence="1" id="KW-0808">Transferase</keyword>
<evidence type="ECO:0000313" key="2">
    <source>
        <dbReference type="Proteomes" id="UP000095342"/>
    </source>
</evidence>
<name>A0A1D8K5M1_9GAMM</name>
<evidence type="ECO:0000313" key="1">
    <source>
        <dbReference type="EMBL" id="AOV16245.1"/>
    </source>
</evidence>
<dbReference type="Pfam" id="PF06080">
    <property type="entry name" value="DUF938"/>
    <property type="match status" value="1"/>
</dbReference>